<feature type="compositionally biased region" description="Basic and acidic residues" evidence="1">
    <location>
        <begin position="78"/>
        <end position="106"/>
    </location>
</feature>
<feature type="region of interest" description="Disordered" evidence="1">
    <location>
        <begin position="199"/>
        <end position="311"/>
    </location>
</feature>
<dbReference type="RefSeq" id="XP_003056911.1">
    <property type="nucleotide sequence ID" value="XM_003056865.1"/>
</dbReference>
<feature type="compositionally biased region" description="Basic and acidic residues" evidence="1">
    <location>
        <begin position="220"/>
        <end position="230"/>
    </location>
</feature>
<feature type="compositionally biased region" description="Basic residues" evidence="1">
    <location>
        <begin position="231"/>
        <end position="243"/>
    </location>
</feature>
<evidence type="ECO:0000313" key="3">
    <source>
        <dbReference type="Proteomes" id="UP000001876"/>
    </source>
</evidence>
<dbReference type="AlphaFoldDB" id="C1MMD2"/>
<dbReference type="EMBL" id="GG663737">
    <property type="protein sequence ID" value="EEH58556.1"/>
    <property type="molecule type" value="Genomic_DNA"/>
</dbReference>
<dbReference type="KEGG" id="mpp:MICPUCDRAFT_56486"/>
<name>C1MMD2_MICPC</name>
<feature type="compositionally biased region" description="Pro residues" evidence="1">
    <location>
        <begin position="266"/>
        <end position="281"/>
    </location>
</feature>
<feature type="compositionally biased region" description="Basic and acidic residues" evidence="1">
    <location>
        <begin position="132"/>
        <end position="154"/>
    </location>
</feature>
<gene>
    <name evidence="2" type="ORF">MICPUCDRAFT_56486</name>
</gene>
<keyword evidence="3" id="KW-1185">Reference proteome</keyword>
<evidence type="ECO:0000256" key="1">
    <source>
        <dbReference type="SAM" id="MobiDB-lite"/>
    </source>
</evidence>
<proteinExistence type="predicted"/>
<dbReference type="GeneID" id="9682821"/>
<feature type="region of interest" description="Disordered" evidence="1">
    <location>
        <begin position="126"/>
        <end position="154"/>
    </location>
</feature>
<feature type="compositionally biased region" description="Low complexity" evidence="1">
    <location>
        <begin position="202"/>
        <end position="215"/>
    </location>
</feature>
<sequence>MNNVPTGGGFRGSSLHARARALCTPDVAATRAREALRRLRPRRIVATDRVASASGRRRRGEILRRPELAPAAGGASRDLARGRGARWDDSDARRDRARARVDHGEDYGPGADGRLIPALLRDFRPRATPRSVLRDPPQRRGDARGDGDGDGDDKAKAKAKVAVAFVTSGRATTREGLFGSYATDAAFAAAAAANARTRRARTAPAAAPAPRDTPTGGEGEAAKSARSEERRRRHRLSRFRRHYLPADAPGAPRADPAAATASSKPRPSPPSPPPSPSPSPPPKKHRRKTWDVDMRPARRQGIIPRGTAPPGTTQLACAAAADAAAVVANRPAEDRERYQRRIVTTCAREHVDGIVRRAREGSRCARLGARGA</sequence>
<feature type="region of interest" description="Disordered" evidence="1">
    <location>
        <begin position="49"/>
        <end position="114"/>
    </location>
</feature>
<reference evidence="2 3" key="1">
    <citation type="journal article" date="2009" name="Science">
        <title>Green evolution and dynamic adaptations revealed by genomes of the marine picoeukaryotes Micromonas.</title>
        <authorList>
            <person name="Worden A.Z."/>
            <person name="Lee J.H."/>
            <person name="Mock T."/>
            <person name="Rouze P."/>
            <person name="Simmons M.P."/>
            <person name="Aerts A.L."/>
            <person name="Allen A.E."/>
            <person name="Cuvelier M.L."/>
            <person name="Derelle E."/>
            <person name="Everett M.V."/>
            <person name="Foulon E."/>
            <person name="Grimwood J."/>
            <person name="Gundlach H."/>
            <person name="Henrissat B."/>
            <person name="Napoli C."/>
            <person name="McDonald S.M."/>
            <person name="Parker M.S."/>
            <person name="Rombauts S."/>
            <person name="Salamov A."/>
            <person name="Von Dassow P."/>
            <person name="Badger J.H."/>
            <person name="Coutinho P.M."/>
            <person name="Demir E."/>
            <person name="Dubchak I."/>
            <person name="Gentemann C."/>
            <person name="Eikrem W."/>
            <person name="Gready J.E."/>
            <person name="John U."/>
            <person name="Lanier W."/>
            <person name="Lindquist E.A."/>
            <person name="Lucas S."/>
            <person name="Mayer K.F."/>
            <person name="Moreau H."/>
            <person name="Not F."/>
            <person name="Otillar R."/>
            <person name="Panaud O."/>
            <person name="Pangilinan J."/>
            <person name="Paulsen I."/>
            <person name="Piegu B."/>
            <person name="Poliakov A."/>
            <person name="Robbens S."/>
            <person name="Schmutz J."/>
            <person name="Toulza E."/>
            <person name="Wyss T."/>
            <person name="Zelensky A."/>
            <person name="Zhou K."/>
            <person name="Armbrust E.V."/>
            <person name="Bhattacharya D."/>
            <person name="Goodenough U.W."/>
            <person name="Van de Peer Y."/>
            <person name="Grigoriev I.V."/>
        </authorList>
    </citation>
    <scope>NUCLEOTIDE SEQUENCE [LARGE SCALE GENOMIC DNA]</scope>
    <source>
        <strain evidence="2 3">CCMP1545</strain>
    </source>
</reference>
<protein>
    <submittedName>
        <fullName evidence="2">Predicted protein</fullName>
    </submittedName>
</protein>
<evidence type="ECO:0000313" key="2">
    <source>
        <dbReference type="EMBL" id="EEH58556.1"/>
    </source>
</evidence>
<organism evidence="3">
    <name type="scientific">Micromonas pusilla (strain CCMP1545)</name>
    <name type="common">Picoplanktonic green alga</name>
    <dbReference type="NCBI Taxonomy" id="564608"/>
    <lineage>
        <taxon>Eukaryota</taxon>
        <taxon>Viridiplantae</taxon>
        <taxon>Chlorophyta</taxon>
        <taxon>Mamiellophyceae</taxon>
        <taxon>Mamiellales</taxon>
        <taxon>Mamiellaceae</taxon>
        <taxon>Micromonas</taxon>
    </lineage>
</organism>
<feature type="compositionally biased region" description="Low complexity" evidence="1">
    <location>
        <begin position="245"/>
        <end position="265"/>
    </location>
</feature>
<accession>C1MMD2</accession>
<dbReference type="Proteomes" id="UP000001876">
    <property type="component" value="Unassembled WGS sequence"/>
</dbReference>